<dbReference type="InterPro" id="IPR016024">
    <property type="entry name" value="ARM-type_fold"/>
</dbReference>
<feature type="compositionally biased region" description="Basic and acidic residues" evidence="2">
    <location>
        <begin position="46"/>
        <end position="61"/>
    </location>
</feature>
<protein>
    <recommendedName>
        <fullName evidence="1">HEAT repeat-containing protein 6</fullName>
    </recommendedName>
</protein>
<gene>
    <name evidence="4" type="ORF">LOTGIDRAFT_116900</name>
</gene>
<dbReference type="CTD" id="20231418"/>
<dbReference type="PANTHER" id="PTHR13366:SF0">
    <property type="entry name" value="HEAT REPEAT-CONTAINING PROTEIN 6"/>
    <property type="match status" value="1"/>
</dbReference>
<evidence type="ECO:0000256" key="1">
    <source>
        <dbReference type="ARBA" id="ARBA00015263"/>
    </source>
</evidence>
<organism evidence="4 5">
    <name type="scientific">Lottia gigantea</name>
    <name type="common">Giant owl limpet</name>
    <dbReference type="NCBI Taxonomy" id="225164"/>
    <lineage>
        <taxon>Eukaryota</taxon>
        <taxon>Metazoa</taxon>
        <taxon>Spiralia</taxon>
        <taxon>Lophotrochozoa</taxon>
        <taxon>Mollusca</taxon>
        <taxon>Gastropoda</taxon>
        <taxon>Patellogastropoda</taxon>
        <taxon>Lottioidea</taxon>
        <taxon>Lottiidae</taxon>
        <taxon>Lottia</taxon>
    </lineage>
</organism>
<dbReference type="Proteomes" id="UP000030746">
    <property type="component" value="Unassembled WGS sequence"/>
</dbReference>
<feature type="compositionally biased region" description="Polar residues" evidence="2">
    <location>
        <begin position="302"/>
        <end position="338"/>
    </location>
</feature>
<dbReference type="OMA" id="NIWDMEI"/>
<dbReference type="InterPro" id="IPR052107">
    <property type="entry name" value="HEAT6"/>
</dbReference>
<evidence type="ECO:0000256" key="2">
    <source>
        <dbReference type="SAM" id="MobiDB-lite"/>
    </source>
</evidence>
<dbReference type="AlphaFoldDB" id="V4AEK3"/>
<dbReference type="GeneID" id="20231418"/>
<dbReference type="RefSeq" id="XP_009053827.1">
    <property type="nucleotide sequence ID" value="XM_009055579.1"/>
</dbReference>
<feature type="region of interest" description="Disordered" evidence="2">
    <location>
        <begin position="1"/>
        <end position="96"/>
    </location>
</feature>
<dbReference type="InterPro" id="IPR025283">
    <property type="entry name" value="DUF4042"/>
</dbReference>
<dbReference type="EMBL" id="KB201656">
    <property type="protein sequence ID" value="ESO95312.1"/>
    <property type="molecule type" value="Genomic_DNA"/>
</dbReference>
<dbReference type="OrthoDB" id="66533at2759"/>
<dbReference type="Gene3D" id="1.25.10.10">
    <property type="entry name" value="Leucine-rich Repeat Variant"/>
    <property type="match status" value="2"/>
</dbReference>
<feature type="region of interest" description="Disordered" evidence="2">
    <location>
        <begin position="299"/>
        <end position="338"/>
    </location>
</feature>
<dbReference type="Pfam" id="PF13251">
    <property type="entry name" value="DUF4042"/>
    <property type="match status" value="1"/>
</dbReference>
<evidence type="ECO:0000313" key="4">
    <source>
        <dbReference type="EMBL" id="ESO95312.1"/>
    </source>
</evidence>
<dbReference type="PANTHER" id="PTHR13366">
    <property type="entry name" value="MALARIA ANTIGEN-RELATED"/>
    <property type="match status" value="1"/>
</dbReference>
<keyword evidence="5" id="KW-1185">Reference proteome</keyword>
<reference evidence="4 5" key="1">
    <citation type="journal article" date="2013" name="Nature">
        <title>Insights into bilaterian evolution from three spiralian genomes.</title>
        <authorList>
            <person name="Simakov O."/>
            <person name="Marletaz F."/>
            <person name="Cho S.J."/>
            <person name="Edsinger-Gonzales E."/>
            <person name="Havlak P."/>
            <person name="Hellsten U."/>
            <person name="Kuo D.H."/>
            <person name="Larsson T."/>
            <person name="Lv J."/>
            <person name="Arendt D."/>
            <person name="Savage R."/>
            <person name="Osoegawa K."/>
            <person name="de Jong P."/>
            <person name="Grimwood J."/>
            <person name="Chapman J.A."/>
            <person name="Shapiro H."/>
            <person name="Aerts A."/>
            <person name="Otillar R.P."/>
            <person name="Terry A.Y."/>
            <person name="Boore J.L."/>
            <person name="Grigoriev I.V."/>
            <person name="Lindberg D.R."/>
            <person name="Seaver E.C."/>
            <person name="Weisblat D.A."/>
            <person name="Putnam N.H."/>
            <person name="Rokhsar D.S."/>
        </authorList>
    </citation>
    <scope>NUCLEOTIDE SEQUENCE [LARGE SCALE GENOMIC DNA]</scope>
</reference>
<feature type="compositionally biased region" description="Polar residues" evidence="2">
    <location>
        <begin position="1"/>
        <end position="15"/>
    </location>
</feature>
<evidence type="ECO:0000313" key="5">
    <source>
        <dbReference type="Proteomes" id="UP000030746"/>
    </source>
</evidence>
<feature type="domain" description="DUF4042" evidence="3">
    <location>
        <begin position="105"/>
        <end position="286"/>
    </location>
</feature>
<feature type="compositionally biased region" description="Basic and acidic residues" evidence="2">
    <location>
        <begin position="19"/>
        <end position="34"/>
    </location>
</feature>
<dbReference type="STRING" id="225164.V4AEK3"/>
<dbReference type="SUPFAM" id="SSF48371">
    <property type="entry name" value="ARM repeat"/>
    <property type="match status" value="1"/>
</dbReference>
<feature type="compositionally biased region" description="Basic residues" evidence="2">
    <location>
        <begin position="35"/>
        <end position="45"/>
    </location>
</feature>
<accession>V4AEK3</accession>
<evidence type="ECO:0000259" key="3">
    <source>
        <dbReference type="Pfam" id="PF13251"/>
    </source>
</evidence>
<dbReference type="InterPro" id="IPR011989">
    <property type="entry name" value="ARM-like"/>
</dbReference>
<sequence>MSQYDPNPVKSTSSPVGPEPKEEKTADTPKEPARSRGKRGKKKKQEKSEEPQKEIAEDKAPIKVTSTEEESSQLRPSWAKFHSSDSEYSDTEGGQTSRVRSACIKVRQCALTCLHTVIKNGDKKIIFGYWSSFIPDVISGTNSTQSQTLFTTILKDPAPKCRMGALATLTAMIDGSKPYLAAAEDCQTTKAAFTSFSTVLGSMIKELHRCLLLALVAENFPLTLTQLIKCIGMLLSNTPYHRLQPGLLSRTVKQIRHFLNHRDPNVRVACLTCLGAIASIQPPLLEICHIIQPSRPPVGTRIHQSADNSSRNSISEDQTTTTSDSGFNSLNNMSQASSHTKNDTSWVIKLCIKNVLSQKAEQPAARQINDFAPPWEKSQPEVPVMVYEPIPVRLESLQVLANLTKGYFPIIRKTYVLLQDLILKCLADSDSVVKLHGTKLLDELSQVMLQDYQNSSTGGPEAITEQKLLEFWMSFLNGPVPAILQCEGNNPVRANACDCISNIGMEIFQQLPFDKRIMCITMILGLTNDDDKLVKSAAVRTLGVYILYPSLKKEVTFVADTANAVLMCMEDSSINVRMKAAWAMANLCDALVLNKDCEADQFIEDFSDMLLLKLLTTATRASQDSGKVKSNAVRAVGNILRYLPNRSLGKSNFMTAVQNSVDTLVKNILTGTMKVRWNACYAISNMFKNDGLPHGSVNWTPDVINALCSVVKDCKNFKVRINAGLALSSLKERGSYGGKFNYVMESLIIALKTSEDITDFAEYKYRDNLTEQIMVAILHIVCLIEIEDIQSLSSLLQQYTTILQSYLYKLYTISTIQTGMYIIQCLLYNCM</sequence>
<dbReference type="HOGENOM" id="CLU_007141_0_0_1"/>
<name>V4AEK3_LOTGI</name>
<proteinExistence type="predicted"/>
<dbReference type="KEGG" id="lgi:LOTGIDRAFT_116900"/>